<organism evidence="4 5">
    <name type="scientific">Paroceanicella profunda</name>
    <dbReference type="NCBI Taxonomy" id="2579971"/>
    <lineage>
        <taxon>Bacteria</taxon>
        <taxon>Pseudomonadati</taxon>
        <taxon>Pseudomonadota</taxon>
        <taxon>Alphaproteobacteria</taxon>
        <taxon>Rhodobacterales</taxon>
        <taxon>Paracoccaceae</taxon>
        <taxon>Paroceanicella</taxon>
    </lineage>
</organism>
<accession>A0A5B8FV02</accession>
<dbReference type="CDD" id="cd04301">
    <property type="entry name" value="NAT_SF"/>
    <property type="match status" value="1"/>
</dbReference>
<evidence type="ECO:0000313" key="5">
    <source>
        <dbReference type="Proteomes" id="UP000305888"/>
    </source>
</evidence>
<dbReference type="OrthoDB" id="9789603at2"/>
<dbReference type="InterPro" id="IPR050832">
    <property type="entry name" value="Bact_Acetyltransf"/>
</dbReference>
<dbReference type="KEGG" id="ppru:FDP22_04775"/>
<evidence type="ECO:0000256" key="2">
    <source>
        <dbReference type="ARBA" id="ARBA00023315"/>
    </source>
</evidence>
<sequence length="155" mass="16621">MTDIRRLGPDDPDMPAVHTLVTTAFAYMDGRVDPPSSIHRTGLAEMRAMAREGLLLAAGRPPLACVFCTATPGALYLGKLAVAEAARGRGLARALVQAAEAEARARGLGALELQTRVELTENHATFARLGFAEVARTAHPGYDRPTSLTMRKELR</sequence>
<dbReference type="AlphaFoldDB" id="A0A5B8FV02"/>
<dbReference type="PANTHER" id="PTHR43877">
    <property type="entry name" value="AMINOALKYLPHOSPHONATE N-ACETYLTRANSFERASE-RELATED-RELATED"/>
    <property type="match status" value="1"/>
</dbReference>
<protein>
    <submittedName>
        <fullName evidence="4">GNAT family N-acetyltransferase</fullName>
    </submittedName>
</protein>
<dbReference type="Pfam" id="PF00583">
    <property type="entry name" value="Acetyltransf_1"/>
    <property type="match status" value="1"/>
</dbReference>
<dbReference type="Proteomes" id="UP000305888">
    <property type="component" value="Chromosome"/>
</dbReference>
<dbReference type="InterPro" id="IPR000182">
    <property type="entry name" value="GNAT_dom"/>
</dbReference>
<evidence type="ECO:0000313" key="4">
    <source>
        <dbReference type="EMBL" id="QDL91154.1"/>
    </source>
</evidence>
<keyword evidence="2" id="KW-0012">Acyltransferase</keyword>
<dbReference type="SUPFAM" id="SSF55729">
    <property type="entry name" value="Acyl-CoA N-acyltransferases (Nat)"/>
    <property type="match status" value="1"/>
</dbReference>
<dbReference type="GO" id="GO:0016747">
    <property type="term" value="F:acyltransferase activity, transferring groups other than amino-acyl groups"/>
    <property type="evidence" value="ECO:0007669"/>
    <property type="project" value="InterPro"/>
</dbReference>
<dbReference type="RefSeq" id="WP_138575552.1">
    <property type="nucleotide sequence ID" value="NZ_CP040818.1"/>
</dbReference>
<evidence type="ECO:0000256" key="1">
    <source>
        <dbReference type="ARBA" id="ARBA00022679"/>
    </source>
</evidence>
<keyword evidence="1 4" id="KW-0808">Transferase</keyword>
<dbReference type="Gene3D" id="3.40.630.30">
    <property type="match status" value="1"/>
</dbReference>
<proteinExistence type="predicted"/>
<dbReference type="InterPro" id="IPR016181">
    <property type="entry name" value="Acyl_CoA_acyltransferase"/>
</dbReference>
<evidence type="ECO:0000259" key="3">
    <source>
        <dbReference type="PROSITE" id="PS51186"/>
    </source>
</evidence>
<keyword evidence="5" id="KW-1185">Reference proteome</keyword>
<reference evidence="4 5" key="1">
    <citation type="submission" date="2019-06" db="EMBL/GenBank/DDBJ databases">
        <title>Genome sequence of Rhodobacteraceae bacterium D4M1.</title>
        <authorList>
            <person name="Cao J."/>
        </authorList>
    </citation>
    <scope>NUCLEOTIDE SEQUENCE [LARGE SCALE GENOMIC DNA]</scope>
    <source>
        <strain evidence="4 5">D4M1</strain>
    </source>
</reference>
<gene>
    <name evidence="4" type="ORF">FDP22_04775</name>
</gene>
<feature type="domain" description="N-acetyltransferase" evidence="3">
    <location>
        <begin position="2"/>
        <end position="155"/>
    </location>
</feature>
<dbReference type="PROSITE" id="PS51186">
    <property type="entry name" value="GNAT"/>
    <property type="match status" value="1"/>
</dbReference>
<dbReference type="PANTHER" id="PTHR43877:SF2">
    <property type="entry name" value="AMINOALKYLPHOSPHONATE N-ACETYLTRANSFERASE-RELATED"/>
    <property type="match status" value="1"/>
</dbReference>
<dbReference type="EMBL" id="CP040818">
    <property type="protein sequence ID" value="QDL91154.1"/>
    <property type="molecule type" value="Genomic_DNA"/>
</dbReference>
<name>A0A5B8FV02_9RHOB</name>